<evidence type="ECO:0000313" key="7">
    <source>
        <dbReference type="Proteomes" id="UP001501536"/>
    </source>
</evidence>
<evidence type="ECO:0000256" key="2">
    <source>
        <dbReference type="ARBA" id="ARBA00022676"/>
    </source>
</evidence>
<dbReference type="InterPro" id="IPR028098">
    <property type="entry name" value="Glyco_trans_4-like_N"/>
</dbReference>
<name>A0ABP7CRR0_9MICC</name>
<proteinExistence type="predicted"/>
<reference evidence="7" key="1">
    <citation type="journal article" date="2019" name="Int. J. Syst. Evol. Microbiol.">
        <title>The Global Catalogue of Microorganisms (GCM) 10K type strain sequencing project: providing services to taxonomists for standard genome sequencing and annotation.</title>
        <authorList>
            <consortium name="The Broad Institute Genomics Platform"/>
            <consortium name="The Broad Institute Genome Sequencing Center for Infectious Disease"/>
            <person name="Wu L."/>
            <person name="Ma J."/>
        </authorList>
    </citation>
    <scope>NUCLEOTIDE SEQUENCE [LARGE SCALE GENOMIC DNA]</scope>
    <source>
        <strain evidence="7">JCM 16961</strain>
    </source>
</reference>
<evidence type="ECO:0000313" key="6">
    <source>
        <dbReference type="EMBL" id="GAA3693469.1"/>
    </source>
</evidence>
<protein>
    <recommendedName>
        <fullName evidence="1">D-inositol 3-phosphate glycosyltransferase</fullName>
    </recommendedName>
</protein>
<organism evidence="6 7">
    <name type="scientific">Zhihengliuella alba</name>
    <dbReference type="NCBI Taxonomy" id="547018"/>
    <lineage>
        <taxon>Bacteria</taxon>
        <taxon>Bacillati</taxon>
        <taxon>Actinomycetota</taxon>
        <taxon>Actinomycetes</taxon>
        <taxon>Micrococcales</taxon>
        <taxon>Micrococcaceae</taxon>
        <taxon>Zhihengliuella</taxon>
    </lineage>
</organism>
<dbReference type="PANTHER" id="PTHR45947">
    <property type="entry name" value="SULFOQUINOVOSYL TRANSFERASE SQD2"/>
    <property type="match status" value="1"/>
</dbReference>
<feature type="domain" description="Glycosyl transferase family 1" evidence="4">
    <location>
        <begin position="368"/>
        <end position="533"/>
    </location>
</feature>
<dbReference type="InterPro" id="IPR050194">
    <property type="entry name" value="Glycosyltransferase_grp1"/>
</dbReference>
<dbReference type="Pfam" id="PF00534">
    <property type="entry name" value="Glycos_transf_1"/>
    <property type="match status" value="1"/>
</dbReference>
<keyword evidence="2" id="KW-0328">Glycosyltransferase</keyword>
<evidence type="ECO:0000256" key="3">
    <source>
        <dbReference type="ARBA" id="ARBA00022679"/>
    </source>
</evidence>
<sequence>MVLALQTARRLPQRPVHAVARRVADTVRGTDSTVGNIAAAVNGDTVRLEANLADAVARRNELPAGTARRLAEVATAVGDVEAARQLLEVLPDTSAAAAARARLAWHLGSMTEAVELLAGRGGPAAALHRRYASELDVYAGSRPAVTAPRGYRPADGRIMHVLTNSLPHTGSGYAQRSHSILTALAEDGWDVSATTRIGYPVQVGKPLAADQDVVDGLTYRRILPPAIRGGLSGRIQQYADALAGIVGQVRPALLHTTTDFLNAVVVRAVAEAHGIPWVYEVRGQLADTWASGRPAEARTSERYRYFKEREADVARSADAVVTLGEAMKSELVAAGVEAARIRICPNAVGEAFLAEPLEPSAAQAALGLDPGWTYVGTVSSIVAYEGLDDLLSAFALLHAQHPRTRLLVAGDGAALPALKHQAVSLGIADRVVFAGRVPREKAHLYHQALSVFAVPRKDLEVTRQVTPLKSVEASASGRPVVATDLPALAELVHDGVNGRRFAPGDVADLAAKLGELLSDREEAARLGHAGRAWALEERTWSANAEKYEQVYRGLLERPDEPSAARGE</sequence>
<dbReference type="SUPFAM" id="SSF53756">
    <property type="entry name" value="UDP-Glycosyltransferase/glycogen phosphorylase"/>
    <property type="match status" value="1"/>
</dbReference>
<keyword evidence="3" id="KW-0808">Transferase</keyword>
<feature type="domain" description="Glycosyltransferase subfamily 4-like N-terminal" evidence="5">
    <location>
        <begin position="172"/>
        <end position="346"/>
    </location>
</feature>
<dbReference type="CDD" id="cd03801">
    <property type="entry name" value="GT4_PimA-like"/>
    <property type="match status" value="1"/>
</dbReference>
<evidence type="ECO:0000256" key="1">
    <source>
        <dbReference type="ARBA" id="ARBA00021292"/>
    </source>
</evidence>
<comment type="caution">
    <text evidence="6">The sequence shown here is derived from an EMBL/GenBank/DDBJ whole genome shotgun (WGS) entry which is preliminary data.</text>
</comment>
<evidence type="ECO:0000259" key="4">
    <source>
        <dbReference type="Pfam" id="PF00534"/>
    </source>
</evidence>
<accession>A0ABP7CRR0</accession>
<evidence type="ECO:0000259" key="5">
    <source>
        <dbReference type="Pfam" id="PF13579"/>
    </source>
</evidence>
<keyword evidence="7" id="KW-1185">Reference proteome</keyword>
<dbReference type="InterPro" id="IPR001296">
    <property type="entry name" value="Glyco_trans_1"/>
</dbReference>
<dbReference type="PANTHER" id="PTHR45947:SF3">
    <property type="entry name" value="SULFOQUINOVOSYL TRANSFERASE SQD2"/>
    <property type="match status" value="1"/>
</dbReference>
<dbReference type="Gene3D" id="3.40.50.2000">
    <property type="entry name" value="Glycogen Phosphorylase B"/>
    <property type="match status" value="2"/>
</dbReference>
<dbReference type="Pfam" id="PF13579">
    <property type="entry name" value="Glyco_trans_4_4"/>
    <property type="match status" value="1"/>
</dbReference>
<gene>
    <name evidence="6" type="ORF">GCM10022377_02600</name>
</gene>
<dbReference type="Proteomes" id="UP001501536">
    <property type="component" value="Unassembled WGS sequence"/>
</dbReference>
<dbReference type="EMBL" id="BAABCJ010000001">
    <property type="protein sequence ID" value="GAA3693469.1"/>
    <property type="molecule type" value="Genomic_DNA"/>
</dbReference>